<dbReference type="InterPro" id="IPR029034">
    <property type="entry name" value="Cystine-knot_cytokine"/>
</dbReference>
<keyword evidence="4 6" id="KW-0339">Growth factor</keyword>
<comment type="similarity">
    <text evidence="2 6">Belongs to the TGF-beta family.</text>
</comment>
<dbReference type="InterPro" id="IPR015615">
    <property type="entry name" value="TGF-beta-rel"/>
</dbReference>
<dbReference type="OrthoDB" id="5953071at2759"/>
<dbReference type="AlphaFoldDB" id="A0A2B4SKM8"/>
<keyword evidence="8" id="KW-0732">Signal</keyword>
<dbReference type="SMART" id="SM00204">
    <property type="entry name" value="TGFB"/>
    <property type="match status" value="1"/>
</dbReference>
<dbReference type="Gene3D" id="2.10.90.10">
    <property type="entry name" value="Cystine-knot cytokines"/>
    <property type="match status" value="1"/>
</dbReference>
<evidence type="ECO:0000256" key="5">
    <source>
        <dbReference type="ARBA" id="ARBA00023157"/>
    </source>
</evidence>
<feature type="chain" id="PRO_5013038560" evidence="8">
    <location>
        <begin position="23"/>
        <end position="195"/>
    </location>
</feature>
<evidence type="ECO:0000256" key="7">
    <source>
        <dbReference type="SAM" id="MobiDB-lite"/>
    </source>
</evidence>
<dbReference type="PROSITE" id="PS51362">
    <property type="entry name" value="TGF_BETA_2"/>
    <property type="match status" value="1"/>
</dbReference>
<feature type="compositionally biased region" description="Basic and acidic residues" evidence="7">
    <location>
        <begin position="29"/>
        <end position="45"/>
    </location>
</feature>
<dbReference type="InterPro" id="IPR001839">
    <property type="entry name" value="TGF-b_C"/>
</dbReference>
<keyword evidence="11" id="KW-1185">Reference proteome</keyword>
<evidence type="ECO:0000256" key="6">
    <source>
        <dbReference type="RuleBase" id="RU000354"/>
    </source>
</evidence>
<accession>A0A2B4SKM8</accession>
<evidence type="ECO:0000259" key="9">
    <source>
        <dbReference type="PROSITE" id="PS51362"/>
    </source>
</evidence>
<dbReference type="PANTHER" id="PTHR11848">
    <property type="entry name" value="TGF-BETA FAMILY"/>
    <property type="match status" value="1"/>
</dbReference>
<dbReference type="Proteomes" id="UP000225706">
    <property type="component" value="Unassembled WGS sequence"/>
</dbReference>
<protein>
    <submittedName>
        <fullName evidence="10">Bone morphogenetic protein 2-A</fullName>
    </submittedName>
</protein>
<dbReference type="Pfam" id="PF00019">
    <property type="entry name" value="TGF_beta"/>
    <property type="match status" value="1"/>
</dbReference>
<keyword evidence="3" id="KW-0964">Secreted</keyword>
<dbReference type="CDD" id="cd13756">
    <property type="entry name" value="TGF_beta_BMPs_GDFs"/>
    <property type="match status" value="1"/>
</dbReference>
<gene>
    <name evidence="10" type="primary">bmp2-a</name>
    <name evidence="10" type="ORF">AWC38_SpisGene6102</name>
</gene>
<dbReference type="PROSITE" id="PS00250">
    <property type="entry name" value="TGF_BETA_1"/>
    <property type="match status" value="1"/>
</dbReference>
<dbReference type="GO" id="GO:0005125">
    <property type="term" value="F:cytokine activity"/>
    <property type="evidence" value="ECO:0007669"/>
    <property type="project" value="TreeGrafter"/>
</dbReference>
<name>A0A2B4SKM8_STYPI</name>
<dbReference type="STRING" id="50429.A0A2B4SKM8"/>
<reference evidence="11" key="1">
    <citation type="journal article" date="2017" name="bioRxiv">
        <title>Comparative analysis of the genomes of Stylophora pistillata and Acropora digitifera provides evidence for extensive differences between species of corals.</title>
        <authorList>
            <person name="Voolstra C.R."/>
            <person name="Li Y."/>
            <person name="Liew Y.J."/>
            <person name="Baumgarten S."/>
            <person name="Zoccola D."/>
            <person name="Flot J.-F."/>
            <person name="Tambutte S."/>
            <person name="Allemand D."/>
            <person name="Aranda M."/>
        </authorList>
    </citation>
    <scope>NUCLEOTIDE SEQUENCE [LARGE SCALE GENOMIC DNA]</scope>
</reference>
<dbReference type="InterPro" id="IPR017948">
    <property type="entry name" value="TGFb_CS"/>
</dbReference>
<evidence type="ECO:0000256" key="3">
    <source>
        <dbReference type="ARBA" id="ARBA00022525"/>
    </source>
</evidence>
<proteinExistence type="inferred from homology"/>
<keyword evidence="5" id="KW-1015">Disulfide bond</keyword>
<dbReference type="EMBL" id="LSMT01000070">
    <property type="protein sequence ID" value="PFX29128.1"/>
    <property type="molecule type" value="Genomic_DNA"/>
</dbReference>
<comment type="caution">
    <text evidence="10">The sequence shown here is derived from an EMBL/GenBank/DDBJ whole genome shotgun (WGS) entry which is preliminary data.</text>
</comment>
<dbReference type="GO" id="GO:0008083">
    <property type="term" value="F:growth factor activity"/>
    <property type="evidence" value="ECO:0007669"/>
    <property type="project" value="UniProtKB-KW"/>
</dbReference>
<dbReference type="GO" id="GO:0005615">
    <property type="term" value="C:extracellular space"/>
    <property type="evidence" value="ECO:0007669"/>
    <property type="project" value="TreeGrafter"/>
</dbReference>
<evidence type="ECO:0000313" key="10">
    <source>
        <dbReference type="EMBL" id="PFX29128.1"/>
    </source>
</evidence>
<evidence type="ECO:0000256" key="8">
    <source>
        <dbReference type="SAM" id="SignalP"/>
    </source>
</evidence>
<feature type="signal peptide" evidence="8">
    <location>
        <begin position="1"/>
        <end position="22"/>
    </location>
</feature>
<evidence type="ECO:0000256" key="1">
    <source>
        <dbReference type="ARBA" id="ARBA00004613"/>
    </source>
</evidence>
<evidence type="ECO:0000256" key="2">
    <source>
        <dbReference type="ARBA" id="ARBA00006656"/>
    </source>
</evidence>
<comment type="subcellular location">
    <subcellularLocation>
        <location evidence="1">Secreted</location>
    </subcellularLocation>
</comment>
<dbReference type="PANTHER" id="PTHR11848:SF302">
    <property type="entry name" value="TGF-BETA FAMILY PROFILE DOMAIN-CONTAINING PROTEIN"/>
    <property type="match status" value="1"/>
</dbReference>
<dbReference type="SUPFAM" id="SSF57501">
    <property type="entry name" value="Cystine-knot cytokines"/>
    <property type="match status" value="1"/>
</dbReference>
<feature type="region of interest" description="Disordered" evidence="7">
    <location>
        <begin position="29"/>
        <end position="66"/>
    </location>
</feature>
<organism evidence="10 11">
    <name type="scientific">Stylophora pistillata</name>
    <name type="common">Smooth cauliflower coral</name>
    <dbReference type="NCBI Taxonomy" id="50429"/>
    <lineage>
        <taxon>Eukaryota</taxon>
        <taxon>Metazoa</taxon>
        <taxon>Cnidaria</taxon>
        <taxon>Anthozoa</taxon>
        <taxon>Hexacorallia</taxon>
        <taxon>Scleractinia</taxon>
        <taxon>Astrocoeniina</taxon>
        <taxon>Pocilloporidae</taxon>
        <taxon>Stylophora</taxon>
    </lineage>
</organism>
<feature type="domain" description="TGF-beta family profile" evidence="9">
    <location>
        <begin position="80"/>
        <end position="195"/>
    </location>
</feature>
<evidence type="ECO:0000256" key="4">
    <source>
        <dbReference type="ARBA" id="ARBA00023030"/>
    </source>
</evidence>
<evidence type="ECO:0000313" key="11">
    <source>
        <dbReference type="Proteomes" id="UP000225706"/>
    </source>
</evidence>
<sequence length="195" mass="22018">MFKPTVSLFILQLFMLSSMVSGRRMAHENRLEKTSCSEETKDPPETKVPNKHSSSSIRGKTADKHNEVQIKALSSKKTERKFLLEEKEDEAGACRRVPMHVSSSDLENSTLFDGIVAPMRFNAFKCVGKCKSGKPTNYSLMMAILNSKNEGYSTDGSRSCCVPIKWRPFSFLILHNDEVLLRKFDNMIVQECGCI</sequence>